<evidence type="ECO:0000256" key="1">
    <source>
        <dbReference type="SAM" id="MobiDB-lite"/>
    </source>
</evidence>
<proteinExistence type="predicted"/>
<dbReference type="AlphaFoldDB" id="A0A0H2SC45"/>
<sequence>MADLRSWLLNTFDSPEKTGELLQPDLDAGLISYHDFQLAKEGLPPQDTLNRWFAAGAVVSAGLFAYGRFLRVPRAPPQFYGMTAPLPAFVGGSIGLYKEFQAKRRLATELDNPDAFAKAILNVRDRLHGPPGRIQFGRRRVPSEWDDSSKQTQTESEVENVVQSDGVMHVSDSGEPFPSLVCFLSPVEDSRWSEIRRANAQQSGRMTSWDALRRQQHNVEHRRAATSEVKSSSGSSSPTELDKDQERVVEQAKFDAMIEAERKLAADGK</sequence>
<dbReference type="InParanoid" id="A0A0H2SC45"/>
<reference evidence="2 3" key="1">
    <citation type="submission" date="2015-04" db="EMBL/GenBank/DDBJ databases">
        <title>Complete genome sequence of Schizopora paradoxa KUC8140, a cosmopolitan wood degrader in East Asia.</title>
        <authorList>
            <consortium name="DOE Joint Genome Institute"/>
            <person name="Min B."/>
            <person name="Park H."/>
            <person name="Jang Y."/>
            <person name="Kim J.-J."/>
            <person name="Kim K.H."/>
            <person name="Pangilinan J."/>
            <person name="Lipzen A."/>
            <person name="Riley R."/>
            <person name="Grigoriev I.V."/>
            <person name="Spatafora J.W."/>
            <person name="Choi I.-G."/>
        </authorList>
    </citation>
    <scope>NUCLEOTIDE SEQUENCE [LARGE SCALE GENOMIC DNA]</scope>
    <source>
        <strain evidence="2 3">KUC8140</strain>
    </source>
</reference>
<evidence type="ECO:0000313" key="3">
    <source>
        <dbReference type="Proteomes" id="UP000053477"/>
    </source>
</evidence>
<dbReference type="EMBL" id="KQ085943">
    <property type="protein sequence ID" value="KLO14476.1"/>
    <property type="molecule type" value="Genomic_DNA"/>
</dbReference>
<gene>
    <name evidence="2" type="ORF">SCHPADRAFT_996593</name>
</gene>
<keyword evidence="3" id="KW-1185">Reference proteome</keyword>
<name>A0A0H2SC45_9AGAM</name>
<dbReference type="Proteomes" id="UP000053477">
    <property type="component" value="Unassembled WGS sequence"/>
</dbReference>
<evidence type="ECO:0000313" key="2">
    <source>
        <dbReference type="EMBL" id="KLO14476.1"/>
    </source>
</evidence>
<organism evidence="2 3">
    <name type="scientific">Schizopora paradoxa</name>
    <dbReference type="NCBI Taxonomy" id="27342"/>
    <lineage>
        <taxon>Eukaryota</taxon>
        <taxon>Fungi</taxon>
        <taxon>Dikarya</taxon>
        <taxon>Basidiomycota</taxon>
        <taxon>Agaricomycotina</taxon>
        <taxon>Agaricomycetes</taxon>
        <taxon>Hymenochaetales</taxon>
        <taxon>Schizoporaceae</taxon>
        <taxon>Schizopora</taxon>
    </lineage>
</organism>
<dbReference type="OrthoDB" id="3201807at2759"/>
<feature type="region of interest" description="Disordered" evidence="1">
    <location>
        <begin position="132"/>
        <end position="157"/>
    </location>
</feature>
<feature type="compositionally biased region" description="Basic and acidic residues" evidence="1">
    <location>
        <begin position="215"/>
        <end position="225"/>
    </location>
</feature>
<accession>A0A0H2SC45</accession>
<feature type="region of interest" description="Disordered" evidence="1">
    <location>
        <begin position="215"/>
        <end position="248"/>
    </location>
</feature>
<protein>
    <submittedName>
        <fullName evidence="2">Uncharacterized protein</fullName>
    </submittedName>
</protein>